<dbReference type="EMBL" id="CADCTA010000060">
    <property type="protein sequence ID" value="CAA9237932.1"/>
    <property type="molecule type" value="Genomic_DNA"/>
</dbReference>
<evidence type="ECO:0000313" key="2">
    <source>
        <dbReference type="EMBL" id="CAA9237932.1"/>
    </source>
</evidence>
<dbReference type="AlphaFoldDB" id="A0A6J4I200"/>
<reference evidence="2" key="1">
    <citation type="submission" date="2020-02" db="EMBL/GenBank/DDBJ databases">
        <authorList>
            <person name="Meier V. D."/>
        </authorList>
    </citation>
    <scope>NUCLEOTIDE SEQUENCE</scope>
    <source>
        <strain evidence="2">AVDCRST_MAG42</strain>
    </source>
</reference>
<proteinExistence type="predicted"/>
<evidence type="ECO:0000256" key="1">
    <source>
        <dbReference type="SAM" id="SignalP"/>
    </source>
</evidence>
<keyword evidence="1" id="KW-0732">Signal</keyword>
<protein>
    <submittedName>
        <fullName evidence="2">Uncharacterized protein</fullName>
    </submittedName>
</protein>
<organism evidence="2">
    <name type="scientific">uncultured Chthoniobacterales bacterium</name>
    <dbReference type="NCBI Taxonomy" id="1836801"/>
    <lineage>
        <taxon>Bacteria</taxon>
        <taxon>Pseudomonadati</taxon>
        <taxon>Verrucomicrobiota</taxon>
        <taxon>Spartobacteria</taxon>
        <taxon>Chthoniobacterales</taxon>
        <taxon>environmental samples</taxon>
    </lineage>
</organism>
<feature type="chain" id="PRO_5026938519" evidence="1">
    <location>
        <begin position="18"/>
        <end position="278"/>
    </location>
</feature>
<accession>A0A6J4I200</accession>
<gene>
    <name evidence="2" type="ORF">AVDCRST_MAG42-1525</name>
</gene>
<feature type="signal peptide" evidence="1">
    <location>
        <begin position="1"/>
        <end position="17"/>
    </location>
</feature>
<name>A0A6J4I200_9BACT</name>
<sequence length="278" mass="31626">MRRTFAISLLLAGSVVAASGQSMSPYESAADFAKYAMKLREQAMLKVEPQVFVPTTSRTSTTRYPWKTNIITTVFWIGEQPTQNNPVPNTKSSWDANWANNYGGYDDPDPAARRNYIPVNFTPRQNPFYVALPYNDVTRGRFKPEAPLVIPWFKQAFTAQGQSVCRGRWLAIRKGNRVAYAQWEDCGPFRTDHFQYVFQNERPKPNLNKGAGLDVSPAVRDYLGMNSTDVTDWQFVEVRDVPAGPWRTHGDNNHFVIAQRQTQQQRVVQDAPASTKKK</sequence>